<evidence type="ECO:0000313" key="4">
    <source>
        <dbReference type="Proteomes" id="UP001165082"/>
    </source>
</evidence>
<feature type="transmembrane region" description="Helical" evidence="1">
    <location>
        <begin position="109"/>
        <end position="126"/>
    </location>
</feature>
<gene>
    <name evidence="3" type="ORF">TrRE_jg1301</name>
</gene>
<feature type="non-terminal residue" evidence="3">
    <location>
        <position position="1"/>
    </location>
</feature>
<comment type="caution">
    <text evidence="3">The sequence shown here is derived from an EMBL/GenBank/DDBJ whole genome shotgun (WGS) entry which is preliminary data.</text>
</comment>
<dbReference type="InterPro" id="IPR003675">
    <property type="entry name" value="Rce1/LyrA-like_dom"/>
</dbReference>
<reference evidence="3" key="1">
    <citation type="submission" date="2022-07" db="EMBL/GenBank/DDBJ databases">
        <title>Genome analysis of Parmales, a sister group of diatoms, reveals the evolutionary specialization of diatoms from phago-mixotrophs to photoautotrophs.</title>
        <authorList>
            <person name="Ban H."/>
            <person name="Sato S."/>
            <person name="Yoshikawa S."/>
            <person name="Kazumasa Y."/>
            <person name="Nakamura Y."/>
            <person name="Ichinomiya M."/>
            <person name="Saitoh K."/>
            <person name="Sato N."/>
            <person name="Blanc-Mathieu R."/>
            <person name="Endo H."/>
            <person name="Kuwata A."/>
            <person name="Ogata H."/>
        </authorList>
    </citation>
    <scope>NUCLEOTIDE SEQUENCE</scope>
</reference>
<keyword evidence="1" id="KW-0472">Membrane</keyword>
<evidence type="ECO:0000313" key="3">
    <source>
        <dbReference type="EMBL" id="GMH63947.1"/>
    </source>
</evidence>
<proteinExistence type="predicted"/>
<name>A0A9W7E2M4_9STRA</name>
<keyword evidence="1" id="KW-1133">Transmembrane helix</keyword>
<sequence>PASYLRPLYSTSNNEETDEYVPSVAASVVAGQSLFIPISLAVGAVAKFNLVPVPASLSASIVGGLYYTLPLCAFVLVTSAMERFIPPLKKVAEATESTILALLGSKRRLLTSVVFAAALGTVAGLGEELLFRGCIQQGLGMYLPQLPSLLITSFLFALGHAVTPLYALISFVASMYFGWVYLATGDLLIPIISHSLYDMIAVIATHWLVTGKTREERDALRKLGQQQN</sequence>
<accession>A0A9W7E2M4</accession>
<evidence type="ECO:0000259" key="2">
    <source>
        <dbReference type="Pfam" id="PF02517"/>
    </source>
</evidence>
<dbReference type="PANTHER" id="PTHR43592">
    <property type="entry name" value="CAAX AMINO TERMINAL PROTEASE"/>
    <property type="match status" value="1"/>
</dbReference>
<dbReference type="AlphaFoldDB" id="A0A9W7E2M4"/>
<feature type="domain" description="CAAX prenyl protease 2/Lysostaphin resistance protein A-like" evidence="2">
    <location>
        <begin position="112"/>
        <end position="199"/>
    </location>
</feature>
<feature type="transmembrane region" description="Helical" evidence="1">
    <location>
        <begin position="188"/>
        <end position="209"/>
    </location>
</feature>
<dbReference type="PANTHER" id="PTHR43592:SF15">
    <property type="entry name" value="CAAX AMINO TERMINAL PROTEASE FAMILY PROTEIN"/>
    <property type="match status" value="1"/>
</dbReference>
<dbReference type="OrthoDB" id="192835at2759"/>
<feature type="transmembrane region" description="Helical" evidence="1">
    <location>
        <begin position="20"/>
        <end position="45"/>
    </location>
</feature>
<organism evidence="3 4">
    <name type="scientific">Triparma retinervis</name>
    <dbReference type="NCBI Taxonomy" id="2557542"/>
    <lineage>
        <taxon>Eukaryota</taxon>
        <taxon>Sar</taxon>
        <taxon>Stramenopiles</taxon>
        <taxon>Ochrophyta</taxon>
        <taxon>Bolidophyceae</taxon>
        <taxon>Parmales</taxon>
        <taxon>Triparmaceae</taxon>
        <taxon>Triparma</taxon>
    </lineage>
</organism>
<protein>
    <recommendedName>
        <fullName evidence="2">CAAX prenyl protease 2/Lysostaphin resistance protein A-like domain-containing protein</fullName>
    </recommendedName>
</protein>
<evidence type="ECO:0000256" key="1">
    <source>
        <dbReference type="SAM" id="Phobius"/>
    </source>
</evidence>
<feature type="transmembrane region" description="Helical" evidence="1">
    <location>
        <begin position="57"/>
        <end position="80"/>
    </location>
</feature>
<dbReference type="Proteomes" id="UP001165082">
    <property type="component" value="Unassembled WGS sequence"/>
</dbReference>
<keyword evidence="1" id="KW-0812">Transmembrane</keyword>
<keyword evidence="4" id="KW-1185">Reference proteome</keyword>
<dbReference type="GO" id="GO:0080120">
    <property type="term" value="P:CAAX-box protein maturation"/>
    <property type="evidence" value="ECO:0007669"/>
    <property type="project" value="UniProtKB-ARBA"/>
</dbReference>
<dbReference type="GO" id="GO:0004175">
    <property type="term" value="F:endopeptidase activity"/>
    <property type="evidence" value="ECO:0007669"/>
    <property type="project" value="UniProtKB-ARBA"/>
</dbReference>
<dbReference type="EMBL" id="BRXZ01002519">
    <property type="protein sequence ID" value="GMH63947.1"/>
    <property type="molecule type" value="Genomic_DNA"/>
</dbReference>
<dbReference type="Pfam" id="PF02517">
    <property type="entry name" value="Rce1-like"/>
    <property type="match status" value="1"/>
</dbReference>